<keyword evidence="15 17" id="KW-0472">Membrane</keyword>
<dbReference type="EMBL" id="LC500464">
    <property type="protein sequence ID" value="BBN80010.1"/>
    <property type="molecule type" value="Genomic_DNA"/>
</dbReference>
<feature type="transmembrane region" description="Helical" evidence="17">
    <location>
        <begin position="334"/>
        <end position="352"/>
    </location>
</feature>
<evidence type="ECO:0000256" key="13">
    <source>
        <dbReference type="ARBA" id="ARBA00023075"/>
    </source>
</evidence>
<evidence type="ECO:0000256" key="11">
    <source>
        <dbReference type="ARBA" id="ARBA00022989"/>
    </source>
</evidence>
<evidence type="ECO:0000256" key="6">
    <source>
        <dbReference type="ARBA" id="ARBA00022448"/>
    </source>
</evidence>
<feature type="transmembrane region" description="Helical" evidence="17">
    <location>
        <begin position="264"/>
        <end position="284"/>
    </location>
</feature>
<evidence type="ECO:0000259" key="19">
    <source>
        <dbReference type="Pfam" id="PF01059"/>
    </source>
</evidence>
<evidence type="ECO:0000256" key="17">
    <source>
        <dbReference type="RuleBase" id="RU003297"/>
    </source>
</evidence>
<dbReference type="PRINTS" id="PR01437">
    <property type="entry name" value="NUOXDRDTASE4"/>
</dbReference>
<keyword evidence="10 17" id="KW-0249">Electron transport</keyword>
<feature type="domain" description="NADH:quinone oxidoreductase/Mrp antiporter transmembrane" evidence="18">
    <location>
        <begin position="101"/>
        <end position="380"/>
    </location>
</feature>
<gene>
    <name evidence="20" type="primary">nad4</name>
</gene>
<feature type="transmembrane region" description="Helical" evidence="17">
    <location>
        <begin position="174"/>
        <end position="196"/>
    </location>
</feature>
<comment type="subcellular location">
    <subcellularLocation>
        <location evidence="2 17">Mitochondrion membrane</location>
        <topology evidence="2 17">Multi-pass membrane protein</topology>
    </subcellularLocation>
</comment>
<dbReference type="AlphaFoldDB" id="A0A5H2YIC0"/>
<feature type="domain" description="NADH:ubiquinone oxidoreductase chain 4 N-terminal" evidence="19">
    <location>
        <begin position="2"/>
        <end position="96"/>
    </location>
</feature>
<feature type="transmembrane region" description="Helical" evidence="17">
    <location>
        <begin position="104"/>
        <end position="126"/>
    </location>
</feature>
<proteinExistence type="inferred from homology"/>
<feature type="transmembrane region" description="Helical" evidence="17">
    <location>
        <begin position="235"/>
        <end position="257"/>
    </location>
</feature>
<keyword evidence="13 17" id="KW-0830">Ubiquinone</keyword>
<feature type="transmembrane region" description="Helical" evidence="17">
    <location>
        <begin position="413"/>
        <end position="437"/>
    </location>
</feature>
<name>A0A5H2YIC0_9CRUS</name>
<accession>A0A5H2YIC0</accession>
<evidence type="ECO:0000256" key="3">
    <source>
        <dbReference type="ARBA" id="ARBA00009025"/>
    </source>
</evidence>
<feature type="transmembrane region" description="Helical" evidence="17">
    <location>
        <begin position="208"/>
        <end position="229"/>
    </location>
</feature>
<comment type="function">
    <text evidence="17">Core subunit of the mitochondrial membrane respiratory chain NADH dehydrogenase (Complex I) which catalyzes electron transfer from NADH through the respiratory chain, using ubiquinone as an electron acceptor. Essential for the catalytic activity and assembly of complex I.</text>
</comment>
<reference evidence="20" key="1">
    <citation type="submission" date="2019-09" db="EMBL/GenBank/DDBJ databases">
        <title>The complete mitochondrial genome of three amphipod species of Grandidierella (Crustacea: Amphipoda) and implications of nuclear mitochondrial DNA.</title>
        <authorList>
            <person name="Hiki K."/>
            <person name="Ariyama H."/>
            <person name="Nakajima N."/>
            <person name="Watanabe H."/>
            <person name="Yamamoto H."/>
        </authorList>
    </citation>
    <scope>NUCLEOTIDE SEQUENCE</scope>
    <source>
        <strain evidence="20">Gfasmt</strain>
    </source>
</reference>
<dbReference type="GO" id="GO:0003954">
    <property type="term" value="F:NADH dehydrogenase activity"/>
    <property type="evidence" value="ECO:0007669"/>
    <property type="project" value="TreeGrafter"/>
</dbReference>
<evidence type="ECO:0000256" key="7">
    <source>
        <dbReference type="ARBA" id="ARBA00022660"/>
    </source>
</evidence>
<dbReference type="InterPro" id="IPR003918">
    <property type="entry name" value="NADH_UbQ_OxRdtase"/>
</dbReference>
<dbReference type="EC" id="7.1.1.2" evidence="4 17"/>
<evidence type="ECO:0000313" key="20">
    <source>
        <dbReference type="EMBL" id="BBN80010.1"/>
    </source>
</evidence>
<dbReference type="Pfam" id="PF01059">
    <property type="entry name" value="Oxidored_q5_N"/>
    <property type="match status" value="1"/>
</dbReference>
<dbReference type="InterPro" id="IPR001750">
    <property type="entry name" value="ND/Mrp_TM"/>
</dbReference>
<evidence type="ECO:0000256" key="15">
    <source>
        <dbReference type="ARBA" id="ARBA00023136"/>
    </source>
</evidence>
<dbReference type="GO" id="GO:0015990">
    <property type="term" value="P:electron transport coupled proton transport"/>
    <property type="evidence" value="ECO:0007669"/>
    <property type="project" value="TreeGrafter"/>
</dbReference>
<keyword evidence="8 17" id="KW-0812">Transmembrane</keyword>
<dbReference type="GO" id="GO:0031966">
    <property type="term" value="C:mitochondrial membrane"/>
    <property type="evidence" value="ECO:0007669"/>
    <property type="project" value="UniProtKB-SubCell"/>
</dbReference>
<evidence type="ECO:0000256" key="8">
    <source>
        <dbReference type="ARBA" id="ARBA00022692"/>
    </source>
</evidence>
<evidence type="ECO:0000256" key="2">
    <source>
        <dbReference type="ARBA" id="ARBA00004225"/>
    </source>
</evidence>
<keyword evidence="14 17" id="KW-0496">Mitochondrion</keyword>
<keyword evidence="7 17" id="KW-0679">Respiratory chain</keyword>
<dbReference type="PANTHER" id="PTHR43507">
    <property type="entry name" value="NADH-UBIQUINONE OXIDOREDUCTASE CHAIN 4"/>
    <property type="match status" value="1"/>
</dbReference>
<keyword evidence="6 17" id="KW-0813">Transport</keyword>
<sequence length="439" mass="49527">MLAFLFSCMFLLVKKCWGSSMFIVSLLTFFLVGLSSESPFFKINFFMELDFLGLSLIVLSFWIILMCFFSSMKIYKSSSKSLFFFTLLILLIFLILSFSLNNYLLFYISFECSLIPVLFLILGWGYQPERSIAGLYMMFYTIFASLPLLILILSKFYDGGLYMYLMNGATVGGLMNLFLIGAFLVKFPMYMVHLWLPKAHVEAPVSGSMILAGVLLKLGGYGIIRFISLSSNMEYFQLFIIWLSVWGGVLVGISCLSQMDMKALVAYSSVVHMSTCIGALLTMNDWGLRASVFMMIAHGLCSSGLFYLVGLIFNRTGSRSLLINKGLMNIMPSLSVWWFLLLAANMAAPPTLNLLGEIMLISSLLSWSDFLSLPIFLLTFFGGAYSVYLFSLSQHGKFMFTKQSFHTGDLLEFLVVFLHWVPLNLLIICAFVVVCFFSL</sequence>
<dbReference type="InterPro" id="IPR000260">
    <property type="entry name" value="NADH4_N"/>
</dbReference>
<dbReference type="Pfam" id="PF00361">
    <property type="entry name" value="Proton_antipo_M"/>
    <property type="match status" value="1"/>
</dbReference>
<evidence type="ECO:0000256" key="16">
    <source>
        <dbReference type="ARBA" id="ARBA00049551"/>
    </source>
</evidence>
<evidence type="ECO:0000256" key="1">
    <source>
        <dbReference type="ARBA" id="ARBA00003257"/>
    </source>
</evidence>
<evidence type="ECO:0000256" key="9">
    <source>
        <dbReference type="ARBA" id="ARBA00022967"/>
    </source>
</evidence>
<evidence type="ECO:0000256" key="5">
    <source>
        <dbReference type="ARBA" id="ARBA00021006"/>
    </source>
</evidence>
<comment type="similarity">
    <text evidence="3 17">Belongs to the complex I subunit 4 family.</text>
</comment>
<dbReference type="PANTHER" id="PTHR43507:SF20">
    <property type="entry name" value="NADH-UBIQUINONE OXIDOREDUCTASE CHAIN 4"/>
    <property type="match status" value="1"/>
</dbReference>
<comment type="function">
    <text evidence="1">Core subunit of the mitochondrial membrane respiratory chain NADH dehydrogenase (Complex I) that is believed to belong to the minimal assembly required for catalysis. Complex I functions in the transfer of electrons from NADH to the respiratory chain. The immediate electron acceptor for the enzyme is believed to be ubiquinone.</text>
</comment>
<geneLocation type="mitochondrion" evidence="20"/>
<evidence type="ECO:0000256" key="10">
    <source>
        <dbReference type="ARBA" id="ARBA00022982"/>
    </source>
</evidence>
<comment type="catalytic activity">
    <reaction evidence="16 17">
        <text>a ubiquinone + NADH + 5 H(+)(in) = a ubiquinol + NAD(+) + 4 H(+)(out)</text>
        <dbReference type="Rhea" id="RHEA:29091"/>
        <dbReference type="Rhea" id="RHEA-COMP:9565"/>
        <dbReference type="Rhea" id="RHEA-COMP:9566"/>
        <dbReference type="ChEBI" id="CHEBI:15378"/>
        <dbReference type="ChEBI" id="CHEBI:16389"/>
        <dbReference type="ChEBI" id="CHEBI:17976"/>
        <dbReference type="ChEBI" id="CHEBI:57540"/>
        <dbReference type="ChEBI" id="CHEBI:57945"/>
        <dbReference type="EC" id="7.1.1.2"/>
    </reaction>
</comment>
<feature type="transmembrane region" description="Helical" evidence="17">
    <location>
        <begin position="81"/>
        <end position="98"/>
    </location>
</feature>
<feature type="transmembrane region" description="Helical" evidence="17">
    <location>
        <begin position="290"/>
        <end position="313"/>
    </location>
</feature>
<evidence type="ECO:0000259" key="18">
    <source>
        <dbReference type="Pfam" id="PF00361"/>
    </source>
</evidence>
<keyword evidence="12 17" id="KW-0520">NAD</keyword>
<evidence type="ECO:0000256" key="14">
    <source>
        <dbReference type="ARBA" id="ARBA00023128"/>
    </source>
</evidence>
<dbReference type="GO" id="GO:0042773">
    <property type="term" value="P:ATP synthesis coupled electron transport"/>
    <property type="evidence" value="ECO:0007669"/>
    <property type="project" value="InterPro"/>
</dbReference>
<keyword evidence="9" id="KW-1278">Translocase</keyword>
<feature type="transmembrane region" description="Helical" evidence="17">
    <location>
        <begin position="372"/>
        <end position="392"/>
    </location>
</feature>
<feature type="transmembrane region" description="Helical" evidence="17">
    <location>
        <begin position="51"/>
        <end position="69"/>
    </location>
</feature>
<keyword evidence="11 17" id="KW-1133">Transmembrane helix</keyword>
<evidence type="ECO:0000256" key="12">
    <source>
        <dbReference type="ARBA" id="ARBA00023027"/>
    </source>
</evidence>
<protein>
    <recommendedName>
        <fullName evidence="5 17">NADH-ubiquinone oxidoreductase chain 4</fullName>
        <ecNumber evidence="4 17">7.1.1.2</ecNumber>
    </recommendedName>
</protein>
<evidence type="ECO:0000256" key="4">
    <source>
        <dbReference type="ARBA" id="ARBA00012944"/>
    </source>
</evidence>
<dbReference type="GO" id="GO:0048039">
    <property type="term" value="F:ubiquinone binding"/>
    <property type="evidence" value="ECO:0007669"/>
    <property type="project" value="TreeGrafter"/>
</dbReference>
<feature type="transmembrane region" description="Helical" evidence="17">
    <location>
        <begin position="133"/>
        <end position="154"/>
    </location>
</feature>
<dbReference type="GO" id="GO:0008137">
    <property type="term" value="F:NADH dehydrogenase (ubiquinone) activity"/>
    <property type="evidence" value="ECO:0007669"/>
    <property type="project" value="UniProtKB-UniRule"/>
</dbReference>
<organism evidence="20">
    <name type="scientific">Grandidierella fasciata</name>
    <dbReference type="NCBI Taxonomy" id="2614734"/>
    <lineage>
        <taxon>Eukaryota</taxon>
        <taxon>Metazoa</taxon>
        <taxon>Ecdysozoa</taxon>
        <taxon>Arthropoda</taxon>
        <taxon>Crustacea</taxon>
        <taxon>Multicrustacea</taxon>
        <taxon>Malacostraca</taxon>
        <taxon>Eumalacostraca</taxon>
        <taxon>Peracarida</taxon>
        <taxon>Amphipoda</taxon>
        <taxon>Senticaudata</taxon>
        <taxon>Corophiida</taxon>
        <taxon>Corophiidira</taxon>
        <taxon>Corophioidea</taxon>
        <taxon>Corophiidae</taxon>
        <taxon>Grandidierella</taxon>
    </lineage>
</organism>